<evidence type="ECO:0000256" key="3">
    <source>
        <dbReference type="ARBA" id="ARBA00023125"/>
    </source>
</evidence>
<proteinExistence type="inferred from homology"/>
<evidence type="ECO:0000256" key="2">
    <source>
        <dbReference type="ARBA" id="ARBA00023015"/>
    </source>
</evidence>
<dbReference type="EMBL" id="JAAZQQ010000004">
    <property type="protein sequence ID" value="NKX45468.1"/>
    <property type="molecule type" value="Genomic_DNA"/>
</dbReference>
<evidence type="ECO:0000313" key="8">
    <source>
        <dbReference type="Proteomes" id="UP000526408"/>
    </source>
</evidence>
<dbReference type="InterPro" id="IPR005119">
    <property type="entry name" value="LysR_subst-bd"/>
</dbReference>
<reference evidence="7 8" key="1">
    <citation type="submission" date="2020-04" db="EMBL/GenBank/DDBJ databases">
        <authorList>
            <person name="Yoon J."/>
        </authorList>
    </citation>
    <scope>NUCLEOTIDE SEQUENCE [LARGE SCALE GENOMIC DNA]</scope>
    <source>
        <strain evidence="7 8">KMU-115</strain>
    </source>
</reference>
<dbReference type="PANTHER" id="PTHR30346">
    <property type="entry name" value="TRANSCRIPTIONAL DUAL REGULATOR HCAR-RELATED"/>
    <property type="match status" value="1"/>
</dbReference>
<dbReference type="InterPro" id="IPR036390">
    <property type="entry name" value="WH_DNA-bd_sf"/>
</dbReference>
<accession>A0A7X6H005</accession>
<comment type="similarity">
    <text evidence="1">Belongs to the LysR transcriptional regulatory family.</text>
</comment>
<gene>
    <name evidence="7" type="ORF">HCU73_12805</name>
</gene>
<dbReference type="InterPro" id="IPR036388">
    <property type="entry name" value="WH-like_DNA-bd_sf"/>
</dbReference>
<dbReference type="Gene3D" id="1.10.10.10">
    <property type="entry name" value="Winged helix-like DNA-binding domain superfamily/Winged helix DNA-binding domain"/>
    <property type="match status" value="1"/>
</dbReference>
<protein>
    <submittedName>
        <fullName evidence="7">Hydrogen peroxide-inducible genes activator</fullName>
    </submittedName>
</protein>
<keyword evidence="5" id="KW-0804">Transcription</keyword>
<dbReference type="GO" id="GO:0003677">
    <property type="term" value="F:DNA binding"/>
    <property type="evidence" value="ECO:0007669"/>
    <property type="project" value="UniProtKB-KW"/>
</dbReference>
<evidence type="ECO:0000256" key="1">
    <source>
        <dbReference type="ARBA" id="ARBA00009437"/>
    </source>
</evidence>
<keyword evidence="2" id="KW-0805">Transcription regulation</keyword>
<dbReference type="RefSeq" id="WP_168623854.1">
    <property type="nucleotide sequence ID" value="NZ_JAAZQQ010000004.1"/>
</dbReference>
<evidence type="ECO:0000256" key="4">
    <source>
        <dbReference type="ARBA" id="ARBA00023159"/>
    </source>
</evidence>
<dbReference type="PANTHER" id="PTHR30346:SF26">
    <property type="entry name" value="HYDROGEN PEROXIDE-INDUCIBLE GENES ACTIVATOR"/>
    <property type="match status" value="1"/>
</dbReference>
<sequence length="312" mass="34213">MSISVPPITLRQMRYLLALEETQHFREAAESCGISQPSLSVQIKTLEEALGLVLVERGRGPVRLTLAGREVARRAREILDATQGILDLSVTLKSGLGGTIRLGTSATLGPYLMPHVVGDLRDTHPDLRLYIREAAPRDLLRELHDGVHDLILTQLPVSGATLSTARLFREPLAVALPRGHALTAHETLDNEHLVGATILSLSPAYALYEMISALCVEIGAHMSRDYEGTSLDALRQMVAMNMGVTFLPALYVESEIQGRARDVEIRPFRGRRFARSIGLVWRSASGAGPAYERLATAIRDTARRFPQLVLEG</sequence>
<name>A0A7X6H005_9RHOB</name>
<dbReference type="SUPFAM" id="SSF46785">
    <property type="entry name" value="Winged helix' DNA-binding domain"/>
    <property type="match status" value="1"/>
</dbReference>
<dbReference type="FunFam" id="1.10.10.10:FF:000001">
    <property type="entry name" value="LysR family transcriptional regulator"/>
    <property type="match status" value="1"/>
</dbReference>
<evidence type="ECO:0000259" key="6">
    <source>
        <dbReference type="PROSITE" id="PS50931"/>
    </source>
</evidence>
<dbReference type="GO" id="GO:0003700">
    <property type="term" value="F:DNA-binding transcription factor activity"/>
    <property type="evidence" value="ECO:0007669"/>
    <property type="project" value="InterPro"/>
</dbReference>
<dbReference type="PRINTS" id="PR00039">
    <property type="entry name" value="HTHLYSR"/>
</dbReference>
<feature type="domain" description="HTH lysR-type" evidence="6">
    <location>
        <begin position="8"/>
        <end position="65"/>
    </location>
</feature>
<keyword evidence="8" id="KW-1185">Reference proteome</keyword>
<dbReference type="PROSITE" id="PS50931">
    <property type="entry name" value="HTH_LYSR"/>
    <property type="match status" value="1"/>
</dbReference>
<dbReference type="CDD" id="cd08411">
    <property type="entry name" value="PBP2_OxyR"/>
    <property type="match status" value="1"/>
</dbReference>
<dbReference type="SUPFAM" id="SSF53850">
    <property type="entry name" value="Periplasmic binding protein-like II"/>
    <property type="match status" value="1"/>
</dbReference>
<evidence type="ECO:0000313" key="7">
    <source>
        <dbReference type="EMBL" id="NKX45468.1"/>
    </source>
</evidence>
<keyword evidence="3" id="KW-0238">DNA-binding</keyword>
<dbReference type="Proteomes" id="UP000526408">
    <property type="component" value="Unassembled WGS sequence"/>
</dbReference>
<keyword evidence="4" id="KW-0010">Activator</keyword>
<dbReference type="Gene3D" id="3.40.190.10">
    <property type="entry name" value="Periplasmic binding protein-like II"/>
    <property type="match status" value="2"/>
</dbReference>
<dbReference type="AlphaFoldDB" id="A0A7X6H005"/>
<comment type="caution">
    <text evidence="7">The sequence shown here is derived from an EMBL/GenBank/DDBJ whole genome shotgun (WGS) entry which is preliminary data.</text>
</comment>
<evidence type="ECO:0000256" key="5">
    <source>
        <dbReference type="ARBA" id="ARBA00023163"/>
    </source>
</evidence>
<organism evidence="7 8">
    <name type="scientific">Roseicyclus persicicus</name>
    <dbReference type="NCBI Taxonomy" id="2650661"/>
    <lineage>
        <taxon>Bacteria</taxon>
        <taxon>Pseudomonadati</taxon>
        <taxon>Pseudomonadota</taxon>
        <taxon>Alphaproteobacteria</taxon>
        <taxon>Rhodobacterales</taxon>
        <taxon>Roseobacteraceae</taxon>
        <taxon>Roseicyclus</taxon>
    </lineage>
</organism>
<dbReference type="Pfam" id="PF00126">
    <property type="entry name" value="HTH_1"/>
    <property type="match status" value="1"/>
</dbReference>
<dbReference type="InterPro" id="IPR000847">
    <property type="entry name" value="LysR_HTH_N"/>
</dbReference>
<dbReference type="GO" id="GO:0032993">
    <property type="term" value="C:protein-DNA complex"/>
    <property type="evidence" value="ECO:0007669"/>
    <property type="project" value="TreeGrafter"/>
</dbReference>
<dbReference type="Pfam" id="PF03466">
    <property type="entry name" value="LysR_substrate"/>
    <property type="match status" value="1"/>
</dbReference>